<dbReference type="Gene3D" id="3.40.50.10810">
    <property type="entry name" value="Tandem AAA-ATPase domain"/>
    <property type="match status" value="1"/>
</dbReference>
<dbReference type="PANTHER" id="PTHR45766">
    <property type="entry name" value="DNA ANNEALING HELICASE AND ENDONUCLEASE ZRANB3 FAMILY MEMBER"/>
    <property type="match status" value="1"/>
</dbReference>
<dbReference type="CDD" id="cd18011">
    <property type="entry name" value="DEXDc_RapA"/>
    <property type="match status" value="1"/>
</dbReference>
<protein>
    <recommendedName>
        <fullName evidence="10">Helicase</fullName>
    </recommendedName>
</protein>
<dbReference type="Gene3D" id="3.40.50.300">
    <property type="entry name" value="P-loop containing nucleotide triphosphate hydrolases"/>
    <property type="match status" value="1"/>
</dbReference>
<proteinExistence type="predicted"/>
<dbReference type="InterPro" id="IPR057342">
    <property type="entry name" value="DEXDc_RapA"/>
</dbReference>
<evidence type="ECO:0000259" key="7">
    <source>
        <dbReference type="PROSITE" id="PS51194"/>
    </source>
</evidence>
<evidence type="ECO:0000313" key="8">
    <source>
        <dbReference type="EMBL" id="ACB53669.1"/>
    </source>
</evidence>
<feature type="region of interest" description="Disordered" evidence="5">
    <location>
        <begin position="1"/>
        <end position="28"/>
    </location>
</feature>
<dbReference type="InterPro" id="IPR038718">
    <property type="entry name" value="SNF2-like_sf"/>
</dbReference>
<dbReference type="CDD" id="cd18793">
    <property type="entry name" value="SF2_C_SNF"/>
    <property type="match status" value="1"/>
</dbReference>
<dbReference type="KEGG" id="cyt:cce_4321"/>
<dbReference type="PROSITE" id="PS51192">
    <property type="entry name" value="HELICASE_ATP_BIND_1"/>
    <property type="match status" value="1"/>
</dbReference>
<evidence type="ECO:0000256" key="2">
    <source>
        <dbReference type="ARBA" id="ARBA00022801"/>
    </source>
</evidence>
<evidence type="ECO:0000259" key="6">
    <source>
        <dbReference type="PROSITE" id="PS51192"/>
    </source>
</evidence>
<dbReference type="InterPro" id="IPR027417">
    <property type="entry name" value="P-loop_NTPase"/>
</dbReference>
<accession>B1WTF4</accession>
<evidence type="ECO:0008006" key="10">
    <source>
        <dbReference type="Google" id="ProtNLM"/>
    </source>
</evidence>
<dbReference type="HOGENOM" id="CLU_010825_0_0_3"/>
<dbReference type="PROSITE" id="PS51194">
    <property type="entry name" value="HELICASE_CTER"/>
    <property type="match status" value="1"/>
</dbReference>
<sequence>MTEQTWNPEIPNQKIRLKNNPGKQGFTTGKTRKSAGRLLVLINFGPNENTYKQYQQLELCEVEESINDLIRDGKFGNPDDLRRILTFEKIKGDLTNIFYSMESSNTDFYAYQFKPVLKFLDSSVGRLLIADEVGLGKTIESMYIWKELQIREDARRLLIVCPAMLRDKWVNDLRNRFNLYAEIIDTKGLLEKVQSFTQNGTPDSFLYVTSLEGMRVKNWDDEKKSNDTRAKLARLLEENPVIDDRGIFDLVIIDEAHYLRNPETANNKLGNLLREVSRYLILLTATPIQIRSNNLYQLLKLISPDDFFDSTNFEKMLEDNKPIVDALKLIWKTQPNIEEIRELIEQALKSNYFRKSLRLDNLYKELNSSDTITSEQQVRFAQILESASLFGHFMTRSRKREVLKDHRVKRKPQTLTVNFTQQEKEVYDYISYKIRLQAIGESKFNVFRLMARQRQMASSMVAALEAWTEIDPEKKTRVIDDLLAIDDNEEELYEIHGSLIDYAVNGYKGSLEESVDWEMPINPIPNNEQELQQFITDLRKHDTKYQELIQCLKQKLAENPKEKFVLFAFYRNTLTYLAERLQEDGIEICLILGGMDKEDKQDKLKSFQDNNQISVLLSSEVGSEGIDLQFCRFLINYDLPWNPMRVEQRIGRLDRLNQKSETISIINFSLKDTIEEYILERLYERIHIFEESIGDLEEILGEKTEELMLDLLNPKLNEKELKEEADRQIRAIADQMELERKLENEAMNLVAFSDYILSTVDKSREQKRWLTPDELKAFVEDFFQLQYPGTVITPNQKIESLYQIKLSEDAKIDLKLFKEKTRISTSTFLDRQPVNCFFDSKVAGTMGKANHELIDPTHPLIQWIRDKYEPQSSREQPSLRFQTVSASTLNLKATDLDIKTGTYIYVIQCWKFEGIRIETRLSYKAICLEDEQELSNELTENLINTTAIHGKHKPNVINLINIEQIIKVYEQCQESLSLDFADNEILFEAENTDKCNTQESSVKAYADRKRKEFEERIERFKREEKLSIISAEAGKIGKNTERLNLALKKIDKKRKIATSNPTLATGIIFVEN</sequence>
<keyword evidence="4" id="KW-0067">ATP-binding</keyword>
<dbReference type="SMART" id="SM00490">
    <property type="entry name" value="HELICc"/>
    <property type="match status" value="1"/>
</dbReference>
<dbReference type="PANTHER" id="PTHR45766:SF6">
    <property type="entry name" value="SWI_SNF-RELATED MATRIX-ASSOCIATED ACTIN-DEPENDENT REGULATOR OF CHROMATIN SUBFAMILY A-LIKE PROTEIN 1"/>
    <property type="match status" value="1"/>
</dbReference>
<name>B1WTF4_CROS5</name>
<keyword evidence="1" id="KW-0547">Nucleotide-binding</keyword>
<dbReference type="EMBL" id="CP000806">
    <property type="protein sequence ID" value="ACB53669.1"/>
    <property type="molecule type" value="Genomic_DNA"/>
</dbReference>
<keyword evidence="9" id="KW-1185">Reference proteome</keyword>
<keyword evidence="3" id="KW-0347">Helicase</keyword>
<dbReference type="InterPro" id="IPR001650">
    <property type="entry name" value="Helicase_C-like"/>
</dbReference>
<dbReference type="InterPro" id="IPR000330">
    <property type="entry name" value="SNF2_N"/>
</dbReference>
<dbReference type="SUPFAM" id="SSF52540">
    <property type="entry name" value="P-loop containing nucleoside triphosphate hydrolases"/>
    <property type="match status" value="2"/>
</dbReference>
<reference evidence="8 9" key="1">
    <citation type="journal article" date="2008" name="Proc. Natl. Acad. Sci. U.S.A.">
        <title>The genome of Cyanothece 51142, a unicellular diazotrophic cyanobacterium important in the marine nitrogen cycle.</title>
        <authorList>
            <person name="Welsh E.A."/>
            <person name="Liberton M."/>
            <person name="Stoeckel J."/>
            <person name="Loh T."/>
            <person name="Elvitigala T."/>
            <person name="Wang C."/>
            <person name="Wollam A."/>
            <person name="Fulton R.S."/>
            <person name="Clifton S.W."/>
            <person name="Jacobs J.M."/>
            <person name="Aurora R."/>
            <person name="Ghosh B.K."/>
            <person name="Sherman L.A."/>
            <person name="Smith R.D."/>
            <person name="Wilson R.K."/>
            <person name="Pakrasi H.B."/>
        </authorList>
    </citation>
    <scope>NUCLEOTIDE SEQUENCE [LARGE SCALE GENOMIC DNA]</scope>
    <source>
        <strain evidence="9">ATCC 51142 / BH68</strain>
    </source>
</reference>
<evidence type="ECO:0000256" key="3">
    <source>
        <dbReference type="ARBA" id="ARBA00022806"/>
    </source>
</evidence>
<dbReference type="GO" id="GO:0016787">
    <property type="term" value="F:hydrolase activity"/>
    <property type="evidence" value="ECO:0007669"/>
    <property type="project" value="UniProtKB-KW"/>
</dbReference>
<keyword evidence="2" id="KW-0378">Hydrolase</keyword>
<evidence type="ECO:0000256" key="1">
    <source>
        <dbReference type="ARBA" id="ARBA00022741"/>
    </source>
</evidence>
<dbReference type="InterPro" id="IPR049730">
    <property type="entry name" value="SNF2/RAD54-like_C"/>
</dbReference>
<evidence type="ECO:0000256" key="4">
    <source>
        <dbReference type="ARBA" id="ARBA00022840"/>
    </source>
</evidence>
<dbReference type="OrthoDB" id="9814088at2"/>
<dbReference type="STRING" id="43989.cce_4321"/>
<dbReference type="Proteomes" id="UP000001203">
    <property type="component" value="Chromosome circular"/>
</dbReference>
<dbReference type="AlphaFoldDB" id="B1WTF4"/>
<gene>
    <name evidence="8" type="ordered locus">cce_4321</name>
</gene>
<dbReference type="Pfam" id="PF00176">
    <property type="entry name" value="SNF2-rel_dom"/>
    <property type="match status" value="1"/>
</dbReference>
<dbReference type="eggNOG" id="COG0553">
    <property type="taxonomic scope" value="Bacteria"/>
</dbReference>
<dbReference type="GO" id="GO:0005524">
    <property type="term" value="F:ATP binding"/>
    <property type="evidence" value="ECO:0007669"/>
    <property type="project" value="UniProtKB-KW"/>
</dbReference>
<dbReference type="SMART" id="SM00487">
    <property type="entry name" value="DEXDc"/>
    <property type="match status" value="1"/>
</dbReference>
<feature type="domain" description="Helicase C-terminal" evidence="7">
    <location>
        <begin position="544"/>
        <end position="708"/>
    </location>
</feature>
<feature type="domain" description="Helicase ATP-binding" evidence="6">
    <location>
        <begin position="118"/>
        <end position="305"/>
    </location>
</feature>
<evidence type="ECO:0000256" key="5">
    <source>
        <dbReference type="SAM" id="MobiDB-lite"/>
    </source>
</evidence>
<dbReference type="RefSeq" id="WP_009543616.1">
    <property type="nucleotide sequence ID" value="NC_010546.1"/>
</dbReference>
<dbReference type="InterPro" id="IPR014001">
    <property type="entry name" value="Helicase_ATP-bd"/>
</dbReference>
<evidence type="ECO:0000313" key="9">
    <source>
        <dbReference type="Proteomes" id="UP000001203"/>
    </source>
</evidence>
<dbReference type="GO" id="GO:0004386">
    <property type="term" value="F:helicase activity"/>
    <property type="evidence" value="ECO:0007669"/>
    <property type="project" value="UniProtKB-KW"/>
</dbReference>
<dbReference type="Pfam" id="PF00271">
    <property type="entry name" value="Helicase_C"/>
    <property type="match status" value="1"/>
</dbReference>
<organism evidence="8 9">
    <name type="scientific">Crocosphaera subtropica (strain ATCC 51142 / BH68)</name>
    <name type="common">Cyanothece sp. (strain ATCC 51142)</name>
    <dbReference type="NCBI Taxonomy" id="43989"/>
    <lineage>
        <taxon>Bacteria</taxon>
        <taxon>Bacillati</taxon>
        <taxon>Cyanobacteriota</taxon>
        <taxon>Cyanophyceae</taxon>
        <taxon>Oscillatoriophycideae</taxon>
        <taxon>Chroococcales</taxon>
        <taxon>Aphanothecaceae</taxon>
        <taxon>Crocosphaera</taxon>
        <taxon>Crocosphaera subtropica</taxon>
    </lineage>
</organism>